<protein>
    <submittedName>
        <fullName evidence="1">Uncharacterized protein</fullName>
    </submittedName>
</protein>
<name>A0ABY3FRS7_9BACI</name>
<proteinExistence type="predicted"/>
<evidence type="ECO:0000313" key="1">
    <source>
        <dbReference type="EMBL" id="TWL34821.1"/>
    </source>
</evidence>
<gene>
    <name evidence="1" type="ORF">CHCC15381_3264</name>
</gene>
<evidence type="ECO:0000313" key="2">
    <source>
        <dbReference type="Proteomes" id="UP000429980"/>
    </source>
</evidence>
<reference evidence="1 2" key="1">
    <citation type="submission" date="2019-06" db="EMBL/GenBank/DDBJ databases">
        <title>Genome sequence analysis of &gt;100 Bacillus licheniformis strains suggests intrinsic resistance to this species.</title>
        <authorList>
            <person name="Wels M."/>
            <person name="Siezen R.J."/>
            <person name="Johansen E."/>
            <person name="Stuer-Lauridsen B."/>
            <person name="Bjerre K."/>
            <person name="Nielsen B.K.K."/>
        </authorList>
    </citation>
    <scope>NUCLEOTIDE SEQUENCE [LARGE SCALE GENOMIC DNA]</scope>
    <source>
        <strain evidence="1 2">BAC-15381</strain>
    </source>
</reference>
<sequence>MSSLDITTVGNHKVRGSNVADTKRLCRLVHIRSGKLEKGANTTYIKFTADTVVFKLLQGRELNEMKVLES</sequence>
<organism evidence="1 2">
    <name type="scientific">Bacillus paralicheniformis</name>
    <dbReference type="NCBI Taxonomy" id="1648923"/>
    <lineage>
        <taxon>Bacteria</taxon>
        <taxon>Bacillati</taxon>
        <taxon>Bacillota</taxon>
        <taxon>Bacilli</taxon>
        <taxon>Bacillales</taxon>
        <taxon>Bacillaceae</taxon>
        <taxon>Bacillus</taxon>
    </lineage>
</organism>
<dbReference type="EMBL" id="NILF01000062">
    <property type="protein sequence ID" value="TWL34821.1"/>
    <property type="molecule type" value="Genomic_DNA"/>
</dbReference>
<dbReference type="Proteomes" id="UP000429980">
    <property type="component" value="Unassembled WGS sequence"/>
</dbReference>
<accession>A0ABY3FRS7</accession>
<keyword evidence="2" id="KW-1185">Reference proteome</keyword>
<comment type="caution">
    <text evidence="1">The sequence shown here is derived from an EMBL/GenBank/DDBJ whole genome shotgun (WGS) entry which is preliminary data.</text>
</comment>